<evidence type="ECO:0000313" key="1">
    <source>
        <dbReference type="EMBL" id="TVU11679.1"/>
    </source>
</evidence>
<sequence>MAEPRAVAGGLQARRRRAERTLVAASAAAKGGAGAGVGERGDGGRFRCSGGGLRVAVVHDLISLMDKMHNKIPVEAHVVMQHRFGTDGDFAVQDME</sequence>
<comment type="caution">
    <text evidence="1">The sequence shown here is derived from an EMBL/GenBank/DDBJ whole genome shotgun (WGS) entry which is preliminary data.</text>
</comment>
<proteinExistence type="predicted"/>
<gene>
    <name evidence="1" type="ORF">EJB05_45279</name>
</gene>
<dbReference type="Gramene" id="TVU11679">
    <property type="protein sequence ID" value="TVU11679"/>
    <property type="gene ID" value="EJB05_45279"/>
</dbReference>
<protein>
    <submittedName>
        <fullName evidence="1">Uncharacterized protein</fullName>
    </submittedName>
</protein>
<name>A0A5J9TJW6_9POAL</name>
<feature type="non-terminal residue" evidence="1">
    <location>
        <position position="1"/>
    </location>
</feature>
<dbReference type="AlphaFoldDB" id="A0A5J9TJW6"/>
<evidence type="ECO:0000313" key="2">
    <source>
        <dbReference type="Proteomes" id="UP000324897"/>
    </source>
</evidence>
<dbReference type="EMBL" id="RWGY01000039">
    <property type="protein sequence ID" value="TVU11679.1"/>
    <property type="molecule type" value="Genomic_DNA"/>
</dbReference>
<keyword evidence="2" id="KW-1185">Reference proteome</keyword>
<organism evidence="1 2">
    <name type="scientific">Eragrostis curvula</name>
    <name type="common">weeping love grass</name>
    <dbReference type="NCBI Taxonomy" id="38414"/>
    <lineage>
        <taxon>Eukaryota</taxon>
        <taxon>Viridiplantae</taxon>
        <taxon>Streptophyta</taxon>
        <taxon>Embryophyta</taxon>
        <taxon>Tracheophyta</taxon>
        <taxon>Spermatophyta</taxon>
        <taxon>Magnoliopsida</taxon>
        <taxon>Liliopsida</taxon>
        <taxon>Poales</taxon>
        <taxon>Poaceae</taxon>
        <taxon>PACMAD clade</taxon>
        <taxon>Chloridoideae</taxon>
        <taxon>Eragrostideae</taxon>
        <taxon>Eragrostidinae</taxon>
        <taxon>Eragrostis</taxon>
    </lineage>
</organism>
<accession>A0A5J9TJW6</accession>
<dbReference type="Proteomes" id="UP000324897">
    <property type="component" value="Chromosome 3"/>
</dbReference>
<reference evidence="1 2" key="1">
    <citation type="journal article" date="2019" name="Sci. Rep.">
        <title>A high-quality genome of Eragrostis curvula grass provides insights into Poaceae evolution and supports new strategies to enhance forage quality.</title>
        <authorList>
            <person name="Carballo J."/>
            <person name="Santos B.A.C.M."/>
            <person name="Zappacosta D."/>
            <person name="Garbus I."/>
            <person name="Selva J.P."/>
            <person name="Gallo C.A."/>
            <person name="Diaz A."/>
            <person name="Albertini E."/>
            <person name="Caccamo M."/>
            <person name="Echenique V."/>
        </authorList>
    </citation>
    <scope>NUCLEOTIDE SEQUENCE [LARGE SCALE GENOMIC DNA]</scope>
    <source>
        <strain evidence="2">cv. Victoria</strain>
        <tissue evidence="1">Leaf</tissue>
    </source>
</reference>